<evidence type="ECO:0000313" key="2">
    <source>
        <dbReference type="Proteomes" id="UP000054477"/>
    </source>
</evidence>
<dbReference type="EMBL" id="KN838538">
    <property type="protein sequence ID" value="KIK09568.1"/>
    <property type="molecule type" value="Genomic_DNA"/>
</dbReference>
<reference evidence="1 2" key="1">
    <citation type="submission" date="2014-04" db="EMBL/GenBank/DDBJ databases">
        <authorList>
            <consortium name="DOE Joint Genome Institute"/>
            <person name="Kuo A."/>
            <person name="Kohler A."/>
            <person name="Nagy L.G."/>
            <person name="Floudas D."/>
            <person name="Copeland A."/>
            <person name="Barry K.W."/>
            <person name="Cichocki N."/>
            <person name="Veneault-Fourrey C."/>
            <person name="LaButti K."/>
            <person name="Lindquist E.A."/>
            <person name="Lipzen A."/>
            <person name="Lundell T."/>
            <person name="Morin E."/>
            <person name="Murat C."/>
            <person name="Sun H."/>
            <person name="Tunlid A."/>
            <person name="Henrissat B."/>
            <person name="Grigoriev I.V."/>
            <person name="Hibbett D.S."/>
            <person name="Martin F."/>
            <person name="Nordberg H.P."/>
            <person name="Cantor M.N."/>
            <person name="Hua S.X."/>
        </authorList>
    </citation>
    <scope>NUCLEOTIDE SEQUENCE [LARGE SCALE GENOMIC DNA]</scope>
    <source>
        <strain evidence="1 2">LaAM-08-1</strain>
    </source>
</reference>
<dbReference type="Proteomes" id="UP000054477">
    <property type="component" value="Unassembled WGS sequence"/>
</dbReference>
<keyword evidence="2" id="KW-1185">Reference proteome</keyword>
<name>A0A0C9YNL4_9AGAR</name>
<dbReference type="AlphaFoldDB" id="A0A0C9YNL4"/>
<gene>
    <name evidence="1" type="ORF">K443DRAFT_390205</name>
</gene>
<evidence type="ECO:0000313" key="1">
    <source>
        <dbReference type="EMBL" id="KIK09568.1"/>
    </source>
</evidence>
<dbReference type="HOGENOM" id="CLU_2427355_0_0_1"/>
<organism evidence="1 2">
    <name type="scientific">Laccaria amethystina LaAM-08-1</name>
    <dbReference type="NCBI Taxonomy" id="1095629"/>
    <lineage>
        <taxon>Eukaryota</taxon>
        <taxon>Fungi</taxon>
        <taxon>Dikarya</taxon>
        <taxon>Basidiomycota</taxon>
        <taxon>Agaricomycotina</taxon>
        <taxon>Agaricomycetes</taxon>
        <taxon>Agaricomycetidae</taxon>
        <taxon>Agaricales</taxon>
        <taxon>Agaricineae</taxon>
        <taxon>Hydnangiaceae</taxon>
        <taxon>Laccaria</taxon>
    </lineage>
</organism>
<reference evidence="2" key="2">
    <citation type="submission" date="2015-01" db="EMBL/GenBank/DDBJ databases">
        <title>Evolutionary Origins and Diversification of the Mycorrhizal Mutualists.</title>
        <authorList>
            <consortium name="DOE Joint Genome Institute"/>
            <consortium name="Mycorrhizal Genomics Consortium"/>
            <person name="Kohler A."/>
            <person name="Kuo A."/>
            <person name="Nagy L.G."/>
            <person name="Floudas D."/>
            <person name="Copeland A."/>
            <person name="Barry K.W."/>
            <person name="Cichocki N."/>
            <person name="Veneault-Fourrey C."/>
            <person name="LaButti K."/>
            <person name="Lindquist E.A."/>
            <person name="Lipzen A."/>
            <person name="Lundell T."/>
            <person name="Morin E."/>
            <person name="Murat C."/>
            <person name="Riley R."/>
            <person name="Ohm R."/>
            <person name="Sun H."/>
            <person name="Tunlid A."/>
            <person name="Henrissat B."/>
            <person name="Grigoriev I.V."/>
            <person name="Hibbett D.S."/>
            <person name="Martin F."/>
        </authorList>
    </citation>
    <scope>NUCLEOTIDE SEQUENCE [LARGE SCALE GENOMIC DNA]</scope>
    <source>
        <strain evidence="2">LaAM-08-1</strain>
    </source>
</reference>
<protein>
    <submittedName>
        <fullName evidence="1">Uncharacterized protein</fullName>
    </submittedName>
</protein>
<sequence length="91" mass="10328">MDSRKCYRRGYRGSSCEPSTWFPSTSWYKEGKDLVFATMAACLLHSASGSAARRKAVYLMIEPVHSDRCLVPDEESLIKDFCAVPLRSCYH</sequence>
<proteinExistence type="predicted"/>
<accession>A0A0C9YNL4</accession>